<dbReference type="AlphaFoldDB" id="A0A1I0LYZ6"/>
<dbReference type="FunFam" id="3.40.50.300:FF:000425">
    <property type="entry name" value="Probable ABC transporter, ATP-binding subunit"/>
    <property type="match status" value="1"/>
</dbReference>
<evidence type="ECO:0000313" key="15">
    <source>
        <dbReference type="Proteomes" id="UP000183275"/>
    </source>
</evidence>
<comment type="catalytic activity">
    <reaction evidence="10">
        <text>tungstate(in) + ATP + H2O = tungstate(out) + ADP + phosphate + H(+)</text>
        <dbReference type="Rhea" id="RHEA:35027"/>
        <dbReference type="ChEBI" id="CHEBI:15377"/>
        <dbReference type="ChEBI" id="CHEBI:15378"/>
        <dbReference type="ChEBI" id="CHEBI:30616"/>
        <dbReference type="ChEBI" id="CHEBI:43474"/>
        <dbReference type="ChEBI" id="CHEBI:46502"/>
        <dbReference type="ChEBI" id="CHEBI:456216"/>
        <dbReference type="EC" id="7.3.2.6"/>
    </reaction>
</comment>
<keyword evidence="2" id="KW-0813">Transport</keyword>
<dbReference type="PROSITE" id="PS50893">
    <property type="entry name" value="ABC_TRANSPORTER_2"/>
    <property type="match status" value="1"/>
</dbReference>
<dbReference type="PROSITE" id="PS00211">
    <property type="entry name" value="ABC_TRANSPORTER_1"/>
    <property type="match status" value="1"/>
</dbReference>
<feature type="compositionally biased region" description="Low complexity" evidence="12">
    <location>
        <begin position="256"/>
        <end position="278"/>
    </location>
</feature>
<evidence type="ECO:0000256" key="7">
    <source>
        <dbReference type="ARBA" id="ARBA00038781"/>
    </source>
</evidence>
<evidence type="ECO:0000259" key="13">
    <source>
        <dbReference type="PROSITE" id="PS50893"/>
    </source>
</evidence>
<dbReference type="EC" id="7.3.2.6" evidence="8"/>
<dbReference type="STRING" id="1202768.SAMN05216285_0075"/>
<dbReference type="GO" id="GO:1901238">
    <property type="term" value="F:ABC-type tungstate transporter activity"/>
    <property type="evidence" value="ECO:0007669"/>
    <property type="project" value="UniProtKB-EC"/>
</dbReference>
<evidence type="ECO:0000256" key="10">
    <source>
        <dbReference type="ARBA" id="ARBA00047936"/>
    </source>
</evidence>
<dbReference type="Gene3D" id="3.40.50.300">
    <property type="entry name" value="P-loop containing nucleotide triphosphate hydrolases"/>
    <property type="match status" value="1"/>
</dbReference>
<dbReference type="eggNOG" id="arCOG00193">
    <property type="taxonomic scope" value="Archaea"/>
</dbReference>
<dbReference type="PANTHER" id="PTHR42788:SF13">
    <property type="entry name" value="ALIPHATIC SULFONATES IMPORT ATP-BINDING PROTEIN SSUB"/>
    <property type="match status" value="1"/>
</dbReference>
<dbReference type="GO" id="GO:0016887">
    <property type="term" value="F:ATP hydrolysis activity"/>
    <property type="evidence" value="ECO:0007669"/>
    <property type="project" value="InterPro"/>
</dbReference>
<organism evidence="14 15">
    <name type="scientific">Natrinema salifodinae</name>
    <dbReference type="NCBI Taxonomy" id="1202768"/>
    <lineage>
        <taxon>Archaea</taxon>
        <taxon>Methanobacteriati</taxon>
        <taxon>Methanobacteriota</taxon>
        <taxon>Stenosarchaea group</taxon>
        <taxon>Halobacteria</taxon>
        <taxon>Halobacteriales</taxon>
        <taxon>Natrialbaceae</taxon>
        <taxon>Natrinema</taxon>
    </lineage>
</organism>
<gene>
    <name evidence="14" type="ORF">SAMN05216285_0075</name>
</gene>
<evidence type="ECO:0000256" key="3">
    <source>
        <dbReference type="ARBA" id="ARBA00022505"/>
    </source>
</evidence>
<dbReference type="OrthoDB" id="18368at2157"/>
<dbReference type="InterPro" id="IPR003593">
    <property type="entry name" value="AAA+_ATPase"/>
</dbReference>
<sequence length="278" mass="30811">MCKQIDIDSVSKTYGSEEDMLHVIDEIDIDVDANELVVIVGPSGCGKSTLLKMIDGLVTPTSGEVRIGGETVTGSRSEVAMVFQDFNLLPWRTVRENVEFGLEVQGVDDEAQREQALEWIEKVGLDGFEDSYPHELSGGMQQRVGLARALAIDPEVLLMDEPFGALDAQTKDQMQTELLRLLANENKTVVFITHDIREAILIADRVLVMSTKPATILADLDIDSERPRWNRRTEIETSEPFEEYETRIRKELGLMPTDAAAGETGATAETEPTQQSAE</sequence>
<proteinExistence type="inferred from homology"/>
<dbReference type="Pfam" id="PF00005">
    <property type="entry name" value="ABC_tran"/>
    <property type="match status" value="1"/>
</dbReference>
<protein>
    <recommendedName>
        <fullName evidence="9">Molybdate/tungstate import ATP-binding protein WtpC</fullName>
        <ecNumber evidence="8">7.3.2.6</ecNumber>
    </recommendedName>
</protein>
<comment type="function">
    <text evidence="11">Part of the ABC transporter complex WtpABC involved in molybdate/tungstate import. Responsible for energy coupling to the transport system.</text>
</comment>
<dbReference type="InterPro" id="IPR027417">
    <property type="entry name" value="P-loop_NTPase"/>
</dbReference>
<feature type="region of interest" description="Disordered" evidence="12">
    <location>
        <begin position="254"/>
        <end position="278"/>
    </location>
</feature>
<evidence type="ECO:0000256" key="8">
    <source>
        <dbReference type="ARBA" id="ARBA00039025"/>
    </source>
</evidence>
<evidence type="ECO:0000256" key="12">
    <source>
        <dbReference type="SAM" id="MobiDB-lite"/>
    </source>
</evidence>
<dbReference type="SMART" id="SM00382">
    <property type="entry name" value="AAA"/>
    <property type="match status" value="1"/>
</dbReference>
<dbReference type="InterPro" id="IPR050166">
    <property type="entry name" value="ABC_transporter_ATP-bind"/>
</dbReference>
<evidence type="ECO:0000256" key="5">
    <source>
        <dbReference type="ARBA" id="ARBA00022840"/>
    </source>
</evidence>
<evidence type="ECO:0000256" key="2">
    <source>
        <dbReference type="ARBA" id="ARBA00022448"/>
    </source>
</evidence>
<comment type="similarity">
    <text evidence="6">Belongs to the ABC transporter superfamily. Sulfate/tungstate importer (TC 3.A.1.6) family.</text>
</comment>
<evidence type="ECO:0000256" key="4">
    <source>
        <dbReference type="ARBA" id="ARBA00022741"/>
    </source>
</evidence>
<evidence type="ECO:0000256" key="9">
    <source>
        <dbReference type="ARBA" id="ARBA00041133"/>
    </source>
</evidence>
<dbReference type="InterPro" id="IPR003439">
    <property type="entry name" value="ABC_transporter-like_ATP-bd"/>
</dbReference>
<feature type="domain" description="ABC transporter" evidence="13">
    <location>
        <begin position="5"/>
        <end position="236"/>
    </location>
</feature>
<keyword evidence="3" id="KW-0500">Molybdenum</keyword>
<reference evidence="15" key="1">
    <citation type="submission" date="2016-10" db="EMBL/GenBank/DDBJ databases">
        <authorList>
            <person name="Varghese N."/>
        </authorList>
    </citation>
    <scope>NUCLEOTIDE SEQUENCE [LARGE SCALE GENOMIC DNA]</scope>
    <source>
        <strain evidence="15">CGMCC 1.12284</strain>
    </source>
</reference>
<evidence type="ECO:0000313" key="14">
    <source>
        <dbReference type="EMBL" id="SEV80146.1"/>
    </source>
</evidence>
<dbReference type="EMBL" id="FOIS01000001">
    <property type="protein sequence ID" value="SEV80146.1"/>
    <property type="molecule type" value="Genomic_DNA"/>
</dbReference>
<evidence type="ECO:0000256" key="6">
    <source>
        <dbReference type="ARBA" id="ARBA00038307"/>
    </source>
</evidence>
<dbReference type="PANTHER" id="PTHR42788">
    <property type="entry name" value="TAURINE IMPORT ATP-BINDING PROTEIN-RELATED"/>
    <property type="match status" value="1"/>
</dbReference>
<name>A0A1I0LYZ6_9EURY</name>
<accession>A0A1I0LYZ6</accession>
<evidence type="ECO:0000256" key="1">
    <source>
        <dbReference type="ARBA" id="ARBA00004236"/>
    </source>
</evidence>
<keyword evidence="4" id="KW-0547">Nucleotide-binding</keyword>
<dbReference type="SUPFAM" id="SSF52540">
    <property type="entry name" value="P-loop containing nucleoside triphosphate hydrolases"/>
    <property type="match status" value="1"/>
</dbReference>
<comment type="subunit">
    <text evidence="7">The complex is composed of two ATP-binding proteins (WtpC), two transmembrane proteins (WtpB) and a solute-binding protein (WtpA).</text>
</comment>
<dbReference type="CDD" id="cd03293">
    <property type="entry name" value="ABC_NrtD_SsuB_transporters"/>
    <property type="match status" value="1"/>
</dbReference>
<comment type="subcellular location">
    <subcellularLocation>
        <location evidence="1">Cell membrane</location>
    </subcellularLocation>
</comment>
<evidence type="ECO:0000256" key="11">
    <source>
        <dbReference type="ARBA" id="ARBA00057369"/>
    </source>
</evidence>
<dbReference type="Proteomes" id="UP000183275">
    <property type="component" value="Unassembled WGS sequence"/>
</dbReference>
<keyword evidence="5 14" id="KW-0067">ATP-binding</keyword>
<dbReference type="GO" id="GO:0005524">
    <property type="term" value="F:ATP binding"/>
    <property type="evidence" value="ECO:0007669"/>
    <property type="project" value="UniProtKB-KW"/>
</dbReference>
<keyword evidence="15" id="KW-1185">Reference proteome</keyword>
<dbReference type="GO" id="GO:0005886">
    <property type="term" value="C:plasma membrane"/>
    <property type="evidence" value="ECO:0007669"/>
    <property type="project" value="UniProtKB-SubCell"/>
</dbReference>
<dbReference type="RefSeq" id="WP_081985462.1">
    <property type="nucleotide sequence ID" value="NZ_FOIS01000001.1"/>
</dbReference>
<dbReference type="InterPro" id="IPR017871">
    <property type="entry name" value="ABC_transporter-like_CS"/>
</dbReference>